<dbReference type="EMBL" id="CABEEZ010000125">
    <property type="protein sequence ID" value="VTR51804.1"/>
    <property type="molecule type" value="Genomic_DNA"/>
</dbReference>
<protein>
    <submittedName>
        <fullName evidence="2">Chaperone protein papD</fullName>
    </submittedName>
</protein>
<accession>A0A4U9W1P5</accession>
<feature type="domain" description="Pili assembly chaperone C-terminal" evidence="1">
    <location>
        <begin position="1"/>
        <end position="32"/>
    </location>
</feature>
<dbReference type="InterPro" id="IPR036316">
    <property type="entry name" value="Pili_assmbl_chap_C_dom_sf"/>
</dbReference>
<dbReference type="InterPro" id="IPR013783">
    <property type="entry name" value="Ig-like_fold"/>
</dbReference>
<name>A0A4U9W1P5_SERFO</name>
<dbReference type="AlphaFoldDB" id="A0A4U9W1P5"/>
<dbReference type="Pfam" id="PF02753">
    <property type="entry name" value="PapD_C"/>
    <property type="match status" value="1"/>
</dbReference>
<organism evidence="2">
    <name type="scientific">Serratia fonticola</name>
    <dbReference type="NCBI Taxonomy" id="47917"/>
    <lineage>
        <taxon>Bacteria</taxon>
        <taxon>Pseudomonadati</taxon>
        <taxon>Pseudomonadota</taxon>
        <taxon>Gammaproteobacteria</taxon>
        <taxon>Enterobacterales</taxon>
        <taxon>Yersiniaceae</taxon>
        <taxon>Serratia</taxon>
    </lineage>
</organism>
<dbReference type="InterPro" id="IPR016148">
    <property type="entry name" value="Pili_assmbl_chaperone_C"/>
</dbReference>
<sequence>MVPPKGSLSLTVSAEAVGNSPVLTYVNDYGGRPQLSFRCNGSTCTVVPEKQA</sequence>
<reference evidence="2" key="1">
    <citation type="submission" date="2019-05" db="EMBL/GenBank/DDBJ databases">
        <authorList>
            <consortium name="Pathogen Informatics"/>
        </authorList>
    </citation>
    <scope>NUCLEOTIDE SEQUENCE [LARGE SCALE GENOMIC DNA]</scope>
    <source>
        <strain evidence="2">NCTC12965</strain>
    </source>
</reference>
<proteinExistence type="predicted"/>
<evidence type="ECO:0000259" key="1">
    <source>
        <dbReference type="Pfam" id="PF02753"/>
    </source>
</evidence>
<dbReference type="Gene3D" id="2.60.40.10">
    <property type="entry name" value="Immunoglobulins"/>
    <property type="match status" value="1"/>
</dbReference>
<evidence type="ECO:0000313" key="2">
    <source>
        <dbReference type="EMBL" id="VTR51804.1"/>
    </source>
</evidence>
<dbReference type="SUPFAM" id="SSF49584">
    <property type="entry name" value="Periplasmic chaperone C-domain"/>
    <property type="match status" value="1"/>
</dbReference>
<gene>
    <name evidence="2" type="primary">papD_8</name>
    <name evidence="2" type="ORF">NCTC12965_06234</name>
</gene>